<feature type="transmembrane region" description="Helical" evidence="1">
    <location>
        <begin position="33"/>
        <end position="55"/>
    </location>
</feature>
<gene>
    <name evidence="2" type="ORF">Q612_NSC00294G0004</name>
</gene>
<keyword evidence="1" id="KW-1133">Transmembrane helix</keyword>
<feature type="transmembrane region" description="Helical" evidence="1">
    <location>
        <begin position="67"/>
        <end position="94"/>
    </location>
</feature>
<keyword evidence="1" id="KW-0812">Transmembrane</keyword>
<evidence type="ECO:0000313" key="3">
    <source>
        <dbReference type="Proteomes" id="UP000018840"/>
    </source>
</evidence>
<evidence type="ECO:0000313" key="2">
    <source>
        <dbReference type="EMBL" id="ETI86576.1"/>
    </source>
</evidence>
<accession>W1TYR6</accession>
<comment type="caution">
    <text evidence="2">The sequence shown here is derived from an EMBL/GenBank/DDBJ whole genome shotgun (WGS) entry which is preliminary data.</text>
</comment>
<name>W1TYR6_9FIRM</name>
<reference evidence="2 3" key="1">
    <citation type="submission" date="2013-12" db="EMBL/GenBank/DDBJ databases">
        <title>A Varibaculum cambriense genome reconstructed from a premature infant gut community with otherwise low bacterial novelty that shifts toward anaerobic metabolism during the third week of life.</title>
        <authorList>
            <person name="Brown C.T."/>
            <person name="Sharon I."/>
            <person name="Thomas B.C."/>
            <person name="Castelle C.J."/>
            <person name="Morowitz M.J."/>
            <person name="Banfield J.F."/>
        </authorList>
    </citation>
    <scope>NUCLEOTIDE SEQUENCE [LARGE SCALE GENOMIC DNA]</scope>
    <source>
        <strain evidence="3">DORA_17_25</strain>
    </source>
</reference>
<dbReference type="RefSeq" id="WP_024048492.1">
    <property type="nucleotide sequence ID" value="NZ_AZMC01000294.1"/>
</dbReference>
<evidence type="ECO:0000256" key="1">
    <source>
        <dbReference type="SAM" id="Phobius"/>
    </source>
</evidence>
<protein>
    <submittedName>
        <fullName evidence="2">Uncharacterized protein</fullName>
    </submittedName>
</protein>
<dbReference type="Proteomes" id="UP000018840">
    <property type="component" value="Unassembled WGS sequence"/>
</dbReference>
<dbReference type="EMBL" id="AZMC01000294">
    <property type="protein sequence ID" value="ETI86576.1"/>
    <property type="molecule type" value="Genomic_DNA"/>
</dbReference>
<dbReference type="AlphaFoldDB" id="W1TYR6"/>
<proteinExistence type="predicted"/>
<sequence>MPLVFLAGLLSAVLWYFGFSLIAAICGYLSFISFTLLCGAQALFVILIATGYKVFLLPTPTGLIDHAYLLGPALGGAVATYMILLAIIFFGIAIGARFFDSKED</sequence>
<organism evidence="2 3">
    <name type="scientific">Negativicoccus succinicivorans DORA_17_25</name>
    <dbReference type="NCBI Taxonomy" id="1403945"/>
    <lineage>
        <taxon>Bacteria</taxon>
        <taxon>Bacillati</taxon>
        <taxon>Bacillota</taxon>
        <taxon>Negativicutes</taxon>
        <taxon>Veillonellales</taxon>
        <taxon>Veillonellaceae</taxon>
        <taxon>Negativicoccus</taxon>
    </lineage>
</organism>
<keyword evidence="1" id="KW-0472">Membrane</keyword>